<dbReference type="SUPFAM" id="SSF47616">
    <property type="entry name" value="GST C-terminal domain-like"/>
    <property type="match status" value="1"/>
</dbReference>
<dbReference type="STRING" id="576137.A0A1L7WJX5"/>
<proteinExistence type="predicted"/>
<sequence>MASPMLLYASDFTYFPRRVLIYLKEKKIEDGIVTKVHTLFTPQRTTESSPDFPPKPPGSIPILAIPDGKDGTSHTFANRSPSSTISKILPKILTLTSKLLLRRCEGCPYLPLPNEDIADFLNHLVVYFRLHCLSSQVVQEGGYMQSVTIADCLLMSLLQYGIEFYKRDITEGLPKLKEFYERFSKRESAVIEGGYPEEMQKVCSTWLEGTY</sequence>
<evidence type="ECO:0000313" key="1">
    <source>
        <dbReference type="EMBL" id="CZR53087.1"/>
    </source>
</evidence>
<organism evidence="1 2">
    <name type="scientific">Phialocephala subalpina</name>
    <dbReference type="NCBI Taxonomy" id="576137"/>
    <lineage>
        <taxon>Eukaryota</taxon>
        <taxon>Fungi</taxon>
        <taxon>Dikarya</taxon>
        <taxon>Ascomycota</taxon>
        <taxon>Pezizomycotina</taxon>
        <taxon>Leotiomycetes</taxon>
        <taxon>Helotiales</taxon>
        <taxon>Mollisiaceae</taxon>
        <taxon>Phialocephala</taxon>
        <taxon>Phialocephala fortinii species complex</taxon>
    </lineage>
</organism>
<dbReference type="EMBL" id="FJOG01000003">
    <property type="protein sequence ID" value="CZR53087.1"/>
    <property type="molecule type" value="Genomic_DNA"/>
</dbReference>
<dbReference type="Proteomes" id="UP000184330">
    <property type="component" value="Unassembled WGS sequence"/>
</dbReference>
<protein>
    <submittedName>
        <fullName evidence="1">Uncharacterized protein</fullName>
    </submittedName>
</protein>
<dbReference type="OrthoDB" id="3587182at2759"/>
<dbReference type="InterPro" id="IPR036282">
    <property type="entry name" value="Glutathione-S-Trfase_C_sf"/>
</dbReference>
<keyword evidence="2" id="KW-1185">Reference proteome</keyword>
<accession>A0A1L7WJX5</accession>
<dbReference type="AlphaFoldDB" id="A0A1L7WJX5"/>
<dbReference type="Gene3D" id="3.40.30.10">
    <property type="entry name" value="Glutaredoxin"/>
    <property type="match status" value="1"/>
</dbReference>
<reference evidence="1 2" key="1">
    <citation type="submission" date="2016-03" db="EMBL/GenBank/DDBJ databases">
        <authorList>
            <person name="Ploux O."/>
        </authorList>
    </citation>
    <scope>NUCLEOTIDE SEQUENCE [LARGE SCALE GENOMIC DNA]</scope>
    <source>
        <strain evidence="1 2">UAMH 11012</strain>
    </source>
</reference>
<evidence type="ECO:0000313" key="2">
    <source>
        <dbReference type="Proteomes" id="UP000184330"/>
    </source>
</evidence>
<name>A0A1L7WJX5_9HELO</name>
<gene>
    <name evidence="1" type="ORF">PAC_02965</name>
</gene>